<dbReference type="AlphaFoldDB" id="N6ZP06"/>
<evidence type="ECO:0000256" key="1">
    <source>
        <dbReference type="PROSITE-ProRule" id="PRU00339"/>
    </source>
</evidence>
<comment type="caution">
    <text evidence="3">The sequence shown here is derived from an EMBL/GenBank/DDBJ whole genome shotgun (WGS) entry which is preliminary data.</text>
</comment>
<keyword evidence="1" id="KW-0802">TPR repeat</keyword>
<gene>
    <name evidence="3" type="ORF">C667_15824</name>
</gene>
<dbReference type="SUPFAM" id="SSF48452">
    <property type="entry name" value="TPR-like"/>
    <property type="match status" value="1"/>
</dbReference>
<dbReference type="Gene3D" id="3.10.290.30">
    <property type="entry name" value="MM3350-like"/>
    <property type="match status" value="1"/>
</dbReference>
<dbReference type="InterPro" id="IPR012912">
    <property type="entry name" value="Plasmid_pRiA4b_Orf3-like"/>
</dbReference>
<sequence>MNPTQHTPSQDSDPLELMTRAFDSGVGVILETNDFSALLIHLKQALRPFAEACAAEDDEADDAAVDRAARGLATHIAYELWNATPIPENHFRPRKMPRPERNAPCPCGSGRKYKQCCGAVDTPPLDLAPDDMLMRVIEQLPSDRLEERVARGAPPPVLCKIAERWFGEGRHDELVRLLEPLFADPARLDGRVAQAASLLMSTYAHLERAGDRDALIERLKTSPDRELRSLALQREASVLADRDEFPAAWRAFREAQRLDPQDPTFAHLEVLLLMAEGRKEEARSRANIWAADLLARSPGKEYLPLIEALHAIVEDEDDDGIDWDSEHSAEVNAALAALPSDYPARRLVLHVALEGIEPLIWRRLEVENWLTFNDLHTMIQAAMGWEDAHLHEFSVGDYRIGNAPDFDTPFDELVLPGEEVELGQVIGRHKGFRYLYDFGDGWLHRITIEKRLPSAPQRVPAVLIDGARACPPEDCGGIPGYQRILAALRGEIAAEGDETLEAYADLDPEDFALAPYQRIVASLFEPIG</sequence>
<dbReference type="Gene3D" id="3.10.450.50">
    <property type="match status" value="1"/>
</dbReference>
<dbReference type="Gene3D" id="1.25.40.10">
    <property type="entry name" value="Tetratricopeptide repeat domain"/>
    <property type="match status" value="1"/>
</dbReference>
<feature type="domain" description="Plasmid pRiA4b Orf3-like" evidence="2">
    <location>
        <begin position="347"/>
        <end position="512"/>
    </location>
</feature>
<dbReference type="PANTHER" id="PTHR41878">
    <property type="entry name" value="LEXA REPRESSOR-RELATED"/>
    <property type="match status" value="1"/>
</dbReference>
<evidence type="ECO:0000313" key="4">
    <source>
        <dbReference type="Proteomes" id="UP000013047"/>
    </source>
</evidence>
<feature type="repeat" description="TPR" evidence="1">
    <location>
        <begin position="229"/>
        <end position="262"/>
    </location>
</feature>
<dbReference type="RefSeq" id="WP_004368594.1">
    <property type="nucleotide sequence ID" value="NZ_AMXF01000141.1"/>
</dbReference>
<evidence type="ECO:0000259" key="2">
    <source>
        <dbReference type="Pfam" id="PF07929"/>
    </source>
</evidence>
<dbReference type="InterPro" id="IPR024047">
    <property type="entry name" value="MM3350-like_sf"/>
</dbReference>
<organism evidence="3 4">
    <name type="scientific">Thauera phenylacetica B4P</name>
    <dbReference type="NCBI Taxonomy" id="1234382"/>
    <lineage>
        <taxon>Bacteria</taxon>
        <taxon>Pseudomonadati</taxon>
        <taxon>Pseudomonadota</taxon>
        <taxon>Betaproteobacteria</taxon>
        <taxon>Rhodocyclales</taxon>
        <taxon>Zoogloeaceae</taxon>
        <taxon>Thauera</taxon>
    </lineage>
</organism>
<evidence type="ECO:0000313" key="3">
    <source>
        <dbReference type="EMBL" id="ENO96063.1"/>
    </source>
</evidence>
<dbReference type="SUPFAM" id="SSF159941">
    <property type="entry name" value="MM3350-like"/>
    <property type="match status" value="1"/>
</dbReference>
<dbReference type="InterPro" id="IPR004027">
    <property type="entry name" value="SEC_C_motif"/>
</dbReference>
<dbReference type="Pfam" id="PF07929">
    <property type="entry name" value="PRiA4_ORF3"/>
    <property type="match status" value="1"/>
</dbReference>
<proteinExistence type="predicted"/>
<dbReference type="InterPro" id="IPR011990">
    <property type="entry name" value="TPR-like_helical_dom_sf"/>
</dbReference>
<dbReference type="SUPFAM" id="SSF103642">
    <property type="entry name" value="Sec-C motif"/>
    <property type="match status" value="1"/>
</dbReference>
<dbReference type="Pfam" id="PF02810">
    <property type="entry name" value="SEC-C"/>
    <property type="match status" value="1"/>
</dbReference>
<dbReference type="InterPro" id="IPR019734">
    <property type="entry name" value="TPR_rpt"/>
</dbReference>
<dbReference type="OrthoDB" id="9816539at2"/>
<dbReference type="PROSITE" id="PS50005">
    <property type="entry name" value="TPR"/>
    <property type="match status" value="1"/>
</dbReference>
<dbReference type="Proteomes" id="UP000013047">
    <property type="component" value="Unassembled WGS sequence"/>
</dbReference>
<dbReference type="EMBL" id="AMXF01000141">
    <property type="protein sequence ID" value="ENO96063.1"/>
    <property type="molecule type" value="Genomic_DNA"/>
</dbReference>
<protein>
    <recommendedName>
        <fullName evidence="2">Plasmid pRiA4b Orf3-like domain-containing protein</fullName>
    </recommendedName>
</protein>
<reference evidence="3 4" key="1">
    <citation type="submission" date="2012-09" db="EMBL/GenBank/DDBJ databases">
        <title>Draft Genome Sequences of 6 Strains from Genus Thauera.</title>
        <authorList>
            <person name="Liu B."/>
            <person name="Shapleigh J.P."/>
            <person name="Frostegard A.H."/>
        </authorList>
    </citation>
    <scope>NUCLEOTIDE SEQUENCE [LARGE SCALE GENOMIC DNA]</scope>
    <source>
        <strain evidence="3 4">B4P</strain>
    </source>
</reference>
<keyword evidence="4" id="KW-1185">Reference proteome</keyword>
<accession>N6ZP06</accession>
<dbReference type="PANTHER" id="PTHR41878:SF1">
    <property type="entry name" value="TNPR PROTEIN"/>
    <property type="match status" value="1"/>
</dbReference>
<name>N6ZP06_9RHOO</name>